<dbReference type="PANTHER" id="PTHR48022">
    <property type="entry name" value="PLASTIDIC GLUCOSE TRANSPORTER 4"/>
    <property type="match status" value="1"/>
</dbReference>
<dbReference type="Gene3D" id="1.20.1250.20">
    <property type="entry name" value="MFS general substrate transporter like domains"/>
    <property type="match status" value="1"/>
</dbReference>
<evidence type="ECO:0000313" key="11">
    <source>
        <dbReference type="EMBL" id="KAF5695511.1"/>
    </source>
</evidence>
<feature type="transmembrane region" description="Helical" evidence="9">
    <location>
        <begin position="271"/>
        <end position="293"/>
    </location>
</feature>
<feature type="domain" description="Major facilitator superfamily (MFS) profile" evidence="10">
    <location>
        <begin position="13"/>
        <end position="460"/>
    </location>
</feature>
<feature type="compositionally biased region" description="Basic and acidic residues" evidence="8">
    <location>
        <begin position="504"/>
        <end position="516"/>
    </location>
</feature>
<feature type="transmembrane region" description="Helical" evidence="9">
    <location>
        <begin position="115"/>
        <end position="136"/>
    </location>
</feature>
<dbReference type="InterPro" id="IPR036259">
    <property type="entry name" value="MFS_trans_sf"/>
</dbReference>
<dbReference type="InterPro" id="IPR050360">
    <property type="entry name" value="MFS_Sugar_Transporters"/>
</dbReference>
<dbReference type="PANTHER" id="PTHR48022:SF28">
    <property type="entry name" value="MAJOR FACILITATOR SUPERFAMILY (MFS) PROFILE DOMAIN-CONTAINING PROTEIN-RELATED"/>
    <property type="match status" value="1"/>
</dbReference>
<keyword evidence="4 9" id="KW-0812">Transmembrane</keyword>
<dbReference type="InterPro" id="IPR020846">
    <property type="entry name" value="MFS_dom"/>
</dbReference>
<dbReference type="AlphaFoldDB" id="A0A8H5XL48"/>
<feature type="transmembrane region" description="Helical" evidence="9">
    <location>
        <begin position="370"/>
        <end position="395"/>
    </location>
</feature>
<dbReference type="EMBL" id="JAAOAK010000008">
    <property type="protein sequence ID" value="KAF5695511.1"/>
    <property type="molecule type" value="Genomic_DNA"/>
</dbReference>
<feature type="transmembrane region" description="Helical" evidence="9">
    <location>
        <begin position="64"/>
        <end position="84"/>
    </location>
</feature>
<evidence type="ECO:0000256" key="1">
    <source>
        <dbReference type="ARBA" id="ARBA00004141"/>
    </source>
</evidence>
<dbReference type="InterPro" id="IPR003663">
    <property type="entry name" value="Sugar/inositol_transpt"/>
</dbReference>
<dbReference type="FunFam" id="1.20.1250.20:FF:000061">
    <property type="entry name" value="MFS sugar transporter"/>
    <property type="match status" value="1"/>
</dbReference>
<evidence type="ECO:0000256" key="3">
    <source>
        <dbReference type="ARBA" id="ARBA00022448"/>
    </source>
</evidence>
<sequence>MTILVGRSLDWAITAAAGSGFLLFGYDQGVMSGLLTGTAFTNTFPEIDTTNGGNGSASLQGTVVAIYEIGCFFGAIFCLIFGEYFGRRKCIMIGCVVLSIGAALQAAAFGIPQMIVGRIVAGLGNGMNTSTIPVWHSELVKASNRGKGLGIELAICIFGVMLSYWVDYGMSFVSNDAQFRFPLAFQIFFAIVTFIGVILLPESPRWLINHDLHDEAREVLWAVRRDAKSISKEDEAVSRAIAEIQHAINEEREAAQTSSFKAMWKNGEQKFLYRTLLGIGGQFMQQLSGINLITYYAPVIFQKSVGISHDLSLLLAGFNGVAYFFSSLIPIWVIDRLGRRKLMMFATAGQAVCMAVLAGTVSTGQPGPGIVAIVMLFLFNFFFAVGLLAIPWLLPAEYAPLAIRTRAAALATASNWIFTFLVVEITPVSISSIGWKTYVYFGIFNAIFVPLIYFFYPETRLLSLEQVDKLFTGPKVLLHWDHSMGVPGEASERSASGETGETESNEKFEAVVHMRE</sequence>
<dbReference type="GO" id="GO:0016020">
    <property type="term" value="C:membrane"/>
    <property type="evidence" value="ECO:0007669"/>
    <property type="project" value="UniProtKB-SubCell"/>
</dbReference>
<dbReference type="NCBIfam" id="TIGR00879">
    <property type="entry name" value="SP"/>
    <property type="match status" value="1"/>
</dbReference>
<name>A0A8H5XL48_9HYPO</name>
<keyword evidence="12" id="KW-1185">Reference proteome</keyword>
<reference evidence="11 12" key="1">
    <citation type="submission" date="2020-05" db="EMBL/GenBank/DDBJ databases">
        <title>Identification and distribution of gene clusters putatively required for synthesis of sphingolipid metabolism inhibitors in phylogenetically diverse species of the filamentous fungus Fusarium.</title>
        <authorList>
            <person name="Kim H.-S."/>
            <person name="Busman M."/>
            <person name="Brown D.W."/>
            <person name="Divon H."/>
            <person name="Uhlig S."/>
            <person name="Proctor R.H."/>
        </authorList>
    </citation>
    <scope>NUCLEOTIDE SEQUENCE [LARGE SCALE GENOMIC DNA]</scope>
    <source>
        <strain evidence="11 12">NRRL 25311</strain>
    </source>
</reference>
<feature type="transmembrane region" description="Helical" evidence="9">
    <location>
        <begin position="438"/>
        <end position="456"/>
    </location>
</feature>
<keyword evidence="3 7" id="KW-0813">Transport</keyword>
<feature type="transmembrane region" description="Helical" evidence="9">
    <location>
        <begin position="148"/>
        <end position="166"/>
    </location>
</feature>
<feature type="region of interest" description="Disordered" evidence="8">
    <location>
        <begin position="487"/>
        <end position="516"/>
    </location>
</feature>
<evidence type="ECO:0000256" key="7">
    <source>
        <dbReference type="RuleBase" id="RU003346"/>
    </source>
</evidence>
<feature type="transmembrane region" description="Helical" evidence="9">
    <location>
        <begin position="407"/>
        <end position="426"/>
    </location>
</feature>
<dbReference type="Pfam" id="PF00083">
    <property type="entry name" value="Sugar_tr"/>
    <property type="match status" value="1"/>
</dbReference>
<organism evidence="11 12">
    <name type="scientific">Fusarium denticulatum</name>
    <dbReference type="NCBI Taxonomy" id="48507"/>
    <lineage>
        <taxon>Eukaryota</taxon>
        <taxon>Fungi</taxon>
        <taxon>Dikarya</taxon>
        <taxon>Ascomycota</taxon>
        <taxon>Pezizomycotina</taxon>
        <taxon>Sordariomycetes</taxon>
        <taxon>Hypocreomycetidae</taxon>
        <taxon>Hypocreales</taxon>
        <taxon>Nectriaceae</taxon>
        <taxon>Fusarium</taxon>
        <taxon>Fusarium fujikuroi species complex</taxon>
    </lineage>
</organism>
<feature type="transmembrane region" description="Helical" evidence="9">
    <location>
        <begin position="91"/>
        <end position="109"/>
    </location>
</feature>
<comment type="similarity">
    <text evidence="2 7">Belongs to the major facilitator superfamily. Sugar transporter (TC 2.A.1.1) family.</text>
</comment>
<keyword evidence="11" id="KW-0762">Sugar transport</keyword>
<comment type="subcellular location">
    <subcellularLocation>
        <location evidence="1">Membrane</location>
        <topology evidence="1">Multi-pass membrane protein</topology>
    </subcellularLocation>
</comment>
<evidence type="ECO:0000256" key="8">
    <source>
        <dbReference type="SAM" id="MobiDB-lite"/>
    </source>
</evidence>
<dbReference type="PROSITE" id="PS50850">
    <property type="entry name" value="MFS"/>
    <property type="match status" value="1"/>
</dbReference>
<dbReference type="InterPro" id="IPR005828">
    <property type="entry name" value="MFS_sugar_transport-like"/>
</dbReference>
<protein>
    <submittedName>
        <fullName evidence="11">Putative sugar transporter</fullName>
    </submittedName>
</protein>
<evidence type="ECO:0000256" key="2">
    <source>
        <dbReference type="ARBA" id="ARBA00010992"/>
    </source>
</evidence>
<evidence type="ECO:0000256" key="9">
    <source>
        <dbReference type="SAM" id="Phobius"/>
    </source>
</evidence>
<dbReference type="SUPFAM" id="SSF103473">
    <property type="entry name" value="MFS general substrate transporter"/>
    <property type="match status" value="1"/>
</dbReference>
<evidence type="ECO:0000256" key="6">
    <source>
        <dbReference type="ARBA" id="ARBA00023136"/>
    </source>
</evidence>
<accession>A0A8H5XL48</accession>
<evidence type="ECO:0000313" key="12">
    <source>
        <dbReference type="Proteomes" id="UP000562682"/>
    </source>
</evidence>
<feature type="transmembrane region" description="Helical" evidence="9">
    <location>
        <begin position="181"/>
        <end position="200"/>
    </location>
</feature>
<feature type="transmembrane region" description="Helical" evidence="9">
    <location>
        <begin position="345"/>
        <end position="364"/>
    </location>
</feature>
<evidence type="ECO:0000256" key="5">
    <source>
        <dbReference type="ARBA" id="ARBA00022989"/>
    </source>
</evidence>
<proteinExistence type="inferred from homology"/>
<dbReference type="Proteomes" id="UP000562682">
    <property type="component" value="Unassembled WGS sequence"/>
</dbReference>
<evidence type="ECO:0000259" key="10">
    <source>
        <dbReference type="PROSITE" id="PS50850"/>
    </source>
</evidence>
<gene>
    <name evidence="11" type="ORF">FDENT_310</name>
</gene>
<feature type="transmembrane region" description="Helical" evidence="9">
    <location>
        <begin position="313"/>
        <end position="333"/>
    </location>
</feature>
<feature type="transmembrane region" description="Helical" evidence="9">
    <location>
        <begin position="9"/>
        <end position="26"/>
    </location>
</feature>
<keyword evidence="5 9" id="KW-1133">Transmembrane helix</keyword>
<dbReference type="GO" id="GO:0005351">
    <property type="term" value="F:carbohydrate:proton symporter activity"/>
    <property type="evidence" value="ECO:0007669"/>
    <property type="project" value="TreeGrafter"/>
</dbReference>
<evidence type="ECO:0000256" key="4">
    <source>
        <dbReference type="ARBA" id="ARBA00022692"/>
    </source>
</evidence>
<comment type="caution">
    <text evidence="11">The sequence shown here is derived from an EMBL/GenBank/DDBJ whole genome shotgun (WGS) entry which is preliminary data.</text>
</comment>
<dbReference type="PRINTS" id="PR00171">
    <property type="entry name" value="SUGRTRNSPORT"/>
</dbReference>
<keyword evidence="6 9" id="KW-0472">Membrane</keyword>